<dbReference type="SUPFAM" id="SSF55073">
    <property type="entry name" value="Nucleotide cyclase"/>
    <property type="match status" value="1"/>
</dbReference>
<dbReference type="SMART" id="SM00267">
    <property type="entry name" value="GGDEF"/>
    <property type="match status" value="1"/>
</dbReference>
<feature type="transmembrane region" description="Helical" evidence="7">
    <location>
        <begin position="320"/>
        <end position="338"/>
    </location>
</feature>
<dbReference type="Gene3D" id="3.30.450.350">
    <property type="entry name" value="CHASE domain"/>
    <property type="match status" value="1"/>
</dbReference>
<feature type="domain" description="CHASE" evidence="8">
    <location>
        <begin position="84"/>
        <end position="302"/>
    </location>
</feature>
<dbReference type="InterPro" id="IPR003018">
    <property type="entry name" value="GAF"/>
</dbReference>
<dbReference type="RefSeq" id="WP_155463031.1">
    <property type="nucleotide sequence ID" value="NZ_WNKY01000006.1"/>
</dbReference>
<dbReference type="NCBIfam" id="TIGR00254">
    <property type="entry name" value="GGDEF"/>
    <property type="match status" value="1"/>
</dbReference>
<dbReference type="SUPFAM" id="SSF55785">
    <property type="entry name" value="PYP-like sensor domain (PAS domain)"/>
    <property type="match status" value="2"/>
</dbReference>
<dbReference type="CDD" id="cd01949">
    <property type="entry name" value="GGDEF"/>
    <property type="match status" value="1"/>
</dbReference>
<proteinExistence type="predicted"/>
<feature type="transmembrane region" description="Helical" evidence="7">
    <location>
        <begin position="20"/>
        <end position="38"/>
    </location>
</feature>
<dbReference type="Gene3D" id="3.30.450.40">
    <property type="match status" value="1"/>
</dbReference>
<dbReference type="AlphaFoldDB" id="A0A6L6PG59"/>
<comment type="catalytic activity">
    <reaction evidence="6">
        <text>2 GTP = 3',3'-c-di-GMP + 2 diphosphate</text>
        <dbReference type="Rhea" id="RHEA:24898"/>
        <dbReference type="ChEBI" id="CHEBI:33019"/>
        <dbReference type="ChEBI" id="CHEBI:37565"/>
        <dbReference type="ChEBI" id="CHEBI:58805"/>
        <dbReference type="EC" id="2.7.7.65"/>
    </reaction>
</comment>
<evidence type="ECO:0000256" key="7">
    <source>
        <dbReference type="SAM" id="Phobius"/>
    </source>
</evidence>
<dbReference type="Gene3D" id="3.30.450.20">
    <property type="entry name" value="PAS domain"/>
    <property type="match status" value="1"/>
</dbReference>
<evidence type="ECO:0000313" key="11">
    <source>
        <dbReference type="Proteomes" id="UP000475582"/>
    </source>
</evidence>
<feature type="domain" description="GGDEF" evidence="9">
    <location>
        <begin position="869"/>
        <end position="1003"/>
    </location>
</feature>
<dbReference type="Pfam" id="PF13185">
    <property type="entry name" value="GAF_2"/>
    <property type="match status" value="1"/>
</dbReference>
<evidence type="ECO:0000256" key="3">
    <source>
        <dbReference type="ARBA" id="ARBA00022692"/>
    </source>
</evidence>
<dbReference type="InterPro" id="IPR050469">
    <property type="entry name" value="Diguanylate_Cyclase"/>
</dbReference>
<dbReference type="GO" id="GO:0043709">
    <property type="term" value="P:cell adhesion involved in single-species biofilm formation"/>
    <property type="evidence" value="ECO:0007669"/>
    <property type="project" value="TreeGrafter"/>
</dbReference>
<evidence type="ECO:0000256" key="4">
    <source>
        <dbReference type="ARBA" id="ARBA00022989"/>
    </source>
</evidence>
<dbReference type="PROSITE" id="PS50887">
    <property type="entry name" value="GGDEF"/>
    <property type="match status" value="1"/>
</dbReference>
<dbReference type="EC" id="2.7.7.65" evidence="2"/>
<dbReference type="GO" id="GO:0005886">
    <property type="term" value="C:plasma membrane"/>
    <property type="evidence" value="ECO:0007669"/>
    <property type="project" value="TreeGrafter"/>
</dbReference>
<dbReference type="InterPro" id="IPR042240">
    <property type="entry name" value="CHASE_sf"/>
</dbReference>
<dbReference type="PANTHER" id="PTHR45138">
    <property type="entry name" value="REGULATORY COMPONENTS OF SENSORY TRANSDUCTION SYSTEM"/>
    <property type="match status" value="1"/>
</dbReference>
<evidence type="ECO:0000256" key="1">
    <source>
        <dbReference type="ARBA" id="ARBA00004370"/>
    </source>
</evidence>
<reference evidence="10 11" key="1">
    <citation type="submission" date="2019-11" db="EMBL/GenBank/DDBJ databases">
        <title>Type strains purchased from KCTC, JCM and DSMZ.</title>
        <authorList>
            <person name="Lu H."/>
        </authorList>
    </citation>
    <scope>NUCLEOTIDE SEQUENCE [LARGE SCALE GENOMIC DNA]</scope>
    <source>
        <strain evidence="10 11">KCTC 22382</strain>
    </source>
</reference>
<dbReference type="InterPro" id="IPR006189">
    <property type="entry name" value="CHASE_dom"/>
</dbReference>
<keyword evidence="5 7" id="KW-0472">Membrane</keyword>
<dbReference type="Pfam" id="PF00990">
    <property type="entry name" value="GGDEF"/>
    <property type="match status" value="1"/>
</dbReference>
<evidence type="ECO:0000313" key="10">
    <source>
        <dbReference type="EMBL" id="MTV37551.1"/>
    </source>
</evidence>
<dbReference type="InterPro" id="IPR035965">
    <property type="entry name" value="PAS-like_dom_sf"/>
</dbReference>
<dbReference type="Gene3D" id="3.30.70.270">
    <property type="match status" value="1"/>
</dbReference>
<dbReference type="InterPro" id="IPR029016">
    <property type="entry name" value="GAF-like_dom_sf"/>
</dbReference>
<dbReference type="EMBL" id="WNKY01000006">
    <property type="protein sequence ID" value="MTV37551.1"/>
    <property type="molecule type" value="Genomic_DNA"/>
</dbReference>
<dbReference type="OrthoDB" id="9812260at2"/>
<dbReference type="SMART" id="SM01079">
    <property type="entry name" value="CHASE"/>
    <property type="match status" value="1"/>
</dbReference>
<dbReference type="SMART" id="SM00065">
    <property type="entry name" value="GAF"/>
    <property type="match status" value="1"/>
</dbReference>
<dbReference type="SUPFAM" id="SSF55781">
    <property type="entry name" value="GAF domain-like"/>
    <property type="match status" value="1"/>
</dbReference>
<dbReference type="InterPro" id="IPR043128">
    <property type="entry name" value="Rev_trsase/Diguanyl_cyclase"/>
</dbReference>
<keyword evidence="3 7" id="KW-0812">Transmembrane</keyword>
<organism evidence="10 11">
    <name type="scientific">Duganella radicis</name>
    <dbReference type="NCBI Taxonomy" id="551988"/>
    <lineage>
        <taxon>Bacteria</taxon>
        <taxon>Pseudomonadati</taxon>
        <taxon>Pseudomonadota</taxon>
        <taxon>Betaproteobacteria</taxon>
        <taxon>Burkholderiales</taxon>
        <taxon>Oxalobacteraceae</taxon>
        <taxon>Telluria group</taxon>
        <taxon>Duganella</taxon>
    </lineage>
</organism>
<protein>
    <recommendedName>
        <fullName evidence="2">diguanylate cyclase</fullName>
        <ecNumber evidence="2">2.7.7.65</ecNumber>
    </recommendedName>
</protein>
<comment type="caution">
    <text evidence="10">The sequence shown here is derived from an EMBL/GenBank/DDBJ whole genome shotgun (WGS) entry which is preliminary data.</text>
</comment>
<evidence type="ECO:0000256" key="2">
    <source>
        <dbReference type="ARBA" id="ARBA00012528"/>
    </source>
</evidence>
<keyword evidence="4 7" id="KW-1133">Transmembrane helix</keyword>
<dbReference type="GO" id="GO:1902201">
    <property type="term" value="P:negative regulation of bacterial-type flagellum-dependent cell motility"/>
    <property type="evidence" value="ECO:0007669"/>
    <property type="project" value="TreeGrafter"/>
</dbReference>
<dbReference type="FunFam" id="3.30.70.270:FF:000001">
    <property type="entry name" value="Diguanylate cyclase domain protein"/>
    <property type="match status" value="1"/>
</dbReference>
<accession>A0A6L6PG59</accession>
<evidence type="ECO:0000259" key="9">
    <source>
        <dbReference type="PROSITE" id="PS50887"/>
    </source>
</evidence>
<dbReference type="GO" id="GO:0007165">
    <property type="term" value="P:signal transduction"/>
    <property type="evidence" value="ECO:0007669"/>
    <property type="project" value="UniProtKB-ARBA"/>
</dbReference>
<evidence type="ECO:0000256" key="5">
    <source>
        <dbReference type="ARBA" id="ARBA00023136"/>
    </source>
</evidence>
<dbReference type="Pfam" id="PF03924">
    <property type="entry name" value="CHASE"/>
    <property type="match status" value="1"/>
</dbReference>
<dbReference type="Proteomes" id="UP000475582">
    <property type="component" value="Unassembled WGS sequence"/>
</dbReference>
<comment type="subcellular location">
    <subcellularLocation>
        <location evidence="1">Membrane</location>
    </subcellularLocation>
</comment>
<keyword evidence="11" id="KW-1185">Reference proteome</keyword>
<evidence type="ECO:0000256" key="6">
    <source>
        <dbReference type="ARBA" id="ARBA00034247"/>
    </source>
</evidence>
<dbReference type="PANTHER" id="PTHR45138:SF9">
    <property type="entry name" value="DIGUANYLATE CYCLASE DGCM-RELATED"/>
    <property type="match status" value="1"/>
</dbReference>
<gene>
    <name evidence="10" type="ORF">GM676_08135</name>
</gene>
<dbReference type="InterPro" id="IPR029787">
    <property type="entry name" value="Nucleotide_cyclase"/>
</dbReference>
<sequence length="1020" mass="111537">MPTATQARLRRWLQDLLSPAILPALVLTGCLGGTALLWHSAADDAEQDAQADFDGRVRELVNNLDQRMQTYVQVLYGVQGLFASSQYVDRDEFRTYLTGQDLNRHFPGVHGVGYMQLVGGRQREAHEAIVRRGGYPDYHVFPSGERAWYAPIVYLEPFNDNNRSAFGFDAASEPRRRATLEQARDSGQPAMSAKIRLVQEAGLEQEQAGFLMVLPLYNHPQPIATLAQRRAAISGWVYAPFRVGDLMAGLGGPRIAALDVEIYDGDAVAPEALMYDSVPHAGAGLRSTRQQISIANHRWTLRIAMPAAASARADRAQQSAAVGVAISFLLAWLTWLLARGRVRARQGEERSGALAGELQEGQATLMVLADSAQRSQAMLRSILDSTIDGILVDNLHGTVLNSNRRFRELWDVPEQLDWQSDGAVLMAHMRAQLRHPDCGLRLDPPAQLTLPGVQRGVPLAEAHEVLHLKDGRVIEKTTRGLQLGSEPARIWSFRDITERTRIEQREQTRRQVLELLATGAPLQTILESVVRGVEADNEEMLCSVLLLDERGERLLVGAAPSLPAFFNAAVHGKPLLGGLGACGQAVLTRSRVIVDDIRNAPSWVEYRDVALQAGLGSCWSDPIISTHGTVLGTFAIYHREARLPSLANIALIEQGARLAGIAIEQAQAAVALRAGEARFRSLYDHAPVALWEQDWSGVRAALAELELSGVDDLGAWLQANPSQLRRLASLVRIMDVNAAALAQVAAPPGRKELGELSLAQNFDAAAMPNFARAVTALAQGRHFFAGEGSFERLDGVARLNELTLLVMPGHTHSLDFVIVSTLDITERRRMDDELRVLATTDFLTGLPNRREFMGRLQQEEGRLQRDIGACAAVLLLDIDHFKRINDEHGHAAGDAVLRQLADLMRESQRKIDMLGRIGGEEFAILLPGTELDAAAVFAERLRQRVAQTPMRLDDGATLDITVSIGIAAMGGRTPGGDPALIRADQALYCAKRGGRNRVELMDVEADRPGHQVPAASGVKL</sequence>
<evidence type="ECO:0000259" key="8">
    <source>
        <dbReference type="PROSITE" id="PS50839"/>
    </source>
</evidence>
<name>A0A6L6PG59_9BURK</name>
<dbReference type="PROSITE" id="PS50839">
    <property type="entry name" value="CHASE"/>
    <property type="match status" value="1"/>
</dbReference>
<dbReference type="GO" id="GO:0052621">
    <property type="term" value="F:diguanylate cyclase activity"/>
    <property type="evidence" value="ECO:0007669"/>
    <property type="project" value="UniProtKB-EC"/>
</dbReference>
<dbReference type="InterPro" id="IPR000160">
    <property type="entry name" value="GGDEF_dom"/>
</dbReference>